<name>A0A2P5X332_GOSBA</name>
<accession>A0A2P5X332</accession>
<protein>
    <submittedName>
        <fullName evidence="2">Uncharacterized protein</fullName>
    </submittedName>
</protein>
<sequence>MVQPSLQEIGPKNIHKPSNNKEPIHEERRLQIDELDEWQTHKSRKHDKPKPRHDEPNSSKNQLQVGDKVLLDAADPRIATSELNEETPLTVTSICPYGTVEVNHPKFDMFKAWEKRTEIDTAVQHGRVH</sequence>
<organism evidence="2 3">
    <name type="scientific">Gossypium barbadense</name>
    <name type="common">Sea Island cotton</name>
    <name type="synonym">Hibiscus barbadensis</name>
    <dbReference type="NCBI Taxonomy" id="3634"/>
    <lineage>
        <taxon>Eukaryota</taxon>
        <taxon>Viridiplantae</taxon>
        <taxon>Streptophyta</taxon>
        <taxon>Embryophyta</taxon>
        <taxon>Tracheophyta</taxon>
        <taxon>Spermatophyta</taxon>
        <taxon>Magnoliopsida</taxon>
        <taxon>eudicotyledons</taxon>
        <taxon>Gunneridae</taxon>
        <taxon>Pentapetalae</taxon>
        <taxon>rosids</taxon>
        <taxon>malvids</taxon>
        <taxon>Malvales</taxon>
        <taxon>Malvaceae</taxon>
        <taxon>Malvoideae</taxon>
        <taxon>Gossypium</taxon>
    </lineage>
</organism>
<feature type="region of interest" description="Disordered" evidence="1">
    <location>
        <begin position="1"/>
        <end position="66"/>
    </location>
</feature>
<proteinExistence type="predicted"/>
<gene>
    <name evidence="2" type="ORF">GOBAR_AA22920</name>
</gene>
<dbReference type="EMBL" id="KZ665809">
    <property type="protein sequence ID" value="PPR97747.1"/>
    <property type="molecule type" value="Genomic_DNA"/>
</dbReference>
<feature type="compositionally biased region" description="Basic residues" evidence="1">
    <location>
        <begin position="41"/>
        <end position="51"/>
    </location>
</feature>
<evidence type="ECO:0000256" key="1">
    <source>
        <dbReference type="SAM" id="MobiDB-lite"/>
    </source>
</evidence>
<feature type="compositionally biased region" description="Basic and acidic residues" evidence="1">
    <location>
        <begin position="22"/>
        <end position="32"/>
    </location>
</feature>
<dbReference type="OrthoDB" id="1094981at2759"/>
<reference evidence="2 3" key="1">
    <citation type="submission" date="2015-01" db="EMBL/GenBank/DDBJ databases">
        <title>Genome of allotetraploid Gossypium barbadense reveals genomic plasticity and fiber elongation in cotton evolution.</title>
        <authorList>
            <person name="Chen X."/>
            <person name="Liu X."/>
            <person name="Zhao B."/>
            <person name="Zheng H."/>
            <person name="Hu Y."/>
            <person name="Lu G."/>
            <person name="Yang C."/>
            <person name="Chen J."/>
            <person name="Shan C."/>
            <person name="Zhang L."/>
            <person name="Zhou Y."/>
            <person name="Wang L."/>
            <person name="Guo W."/>
            <person name="Bai Y."/>
            <person name="Ruan J."/>
            <person name="Shangguan X."/>
            <person name="Mao Y."/>
            <person name="Jiang J."/>
            <person name="Zhu Y."/>
            <person name="Lei J."/>
            <person name="Kang H."/>
            <person name="Chen S."/>
            <person name="He X."/>
            <person name="Wang R."/>
            <person name="Wang Y."/>
            <person name="Chen J."/>
            <person name="Wang L."/>
            <person name="Yu S."/>
            <person name="Wang B."/>
            <person name="Wei J."/>
            <person name="Song S."/>
            <person name="Lu X."/>
            <person name="Gao Z."/>
            <person name="Gu W."/>
            <person name="Deng X."/>
            <person name="Ma D."/>
            <person name="Wang S."/>
            <person name="Liang W."/>
            <person name="Fang L."/>
            <person name="Cai C."/>
            <person name="Zhu X."/>
            <person name="Zhou B."/>
            <person name="Zhang Y."/>
            <person name="Chen Z."/>
            <person name="Xu S."/>
            <person name="Zhu R."/>
            <person name="Wang S."/>
            <person name="Zhang T."/>
            <person name="Zhao G."/>
        </authorList>
    </citation>
    <scope>NUCLEOTIDE SEQUENCE [LARGE SCALE GENOMIC DNA]</scope>
    <source>
        <strain evidence="3">cv. Xinhai21</strain>
        <tissue evidence="2">Leaf</tissue>
    </source>
</reference>
<evidence type="ECO:0000313" key="2">
    <source>
        <dbReference type="EMBL" id="PPR97747.1"/>
    </source>
</evidence>
<dbReference type="AlphaFoldDB" id="A0A2P5X332"/>
<evidence type="ECO:0000313" key="3">
    <source>
        <dbReference type="Proteomes" id="UP000239757"/>
    </source>
</evidence>
<dbReference type="Proteomes" id="UP000239757">
    <property type="component" value="Unassembled WGS sequence"/>
</dbReference>